<organism evidence="1 2">
    <name type="scientific">Paramecium sonneborni</name>
    <dbReference type="NCBI Taxonomy" id="65129"/>
    <lineage>
        <taxon>Eukaryota</taxon>
        <taxon>Sar</taxon>
        <taxon>Alveolata</taxon>
        <taxon>Ciliophora</taxon>
        <taxon>Intramacronucleata</taxon>
        <taxon>Oligohymenophorea</taxon>
        <taxon>Peniculida</taxon>
        <taxon>Parameciidae</taxon>
        <taxon>Paramecium</taxon>
    </lineage>
</organism>
<gene>
    <name evidence="1" type="ORF">PSON_ATCC_30995.1.T1650095</name>
</gene>
<keyword evidence="2" id="KW-1185">Reference proteome</keyword>
<name>A0A8S1RFV9_9CILI</name>
<dbReference type="AlphaFoldDB" id="A0A8S1RFV9"/>
<comment type="caution">
    <text evidence="1">The sequence shown here is derived from an EMBL/GenBank/DDBJ whole genome shotgun (WGS) entry which is preliminary data.</text>
</comment>
<proteinExistence type="predicted"/>
<accession>A0A8S1RFV9</accession>
<reference evidence="1" key="1">
    <citation type="submission" date="2021-01" db="EMBL/GenBank/DDBJ databases">
        <authorList>
            <consortium name="Genoscope - CEA"/>
            <person name="William W."/>
        </authorList>
    </citation>
    <scope>NUCLEOTIDE SEQUENCE</scope>
</reference>
<dbReference type="EMBL" id="CAJJDN010000165">
    <property type="protein sequence ID" value="CAD8126202.1"/>
    <property type="molecule type" value="Genomic_DNA"/>
</dbReference>
<sequence>MINLFYNKLSQKLVQLIIIQLKLKFSILVMDYISKNSSPRQLIIQQKLKLLRVKQNQSLLQIQQSNNEEILELVQTVYGAVCHEINLID</sequence>
<evidence type="ECO:0000313" key="1">
    <source>
        <dbReference type="EMBL" id="CAD8126202.1"/>
    </source>
</evidence>
<dbReference type="Proteomes" id="UP000692954">
    <property type="component" value="Unassembled WGS sequence"/>
</dbReference>
<evidence type="ECO:0000313" key="2">
    <source>
        <dbReference type="Proteomes" id="UP000692954"/>
    </source>
</evidence>
<protein>
    <submittedName>
        <fullName evidence="1">Uncharacterized protein</fullName>
    </submittedName>
</protein>